<feature type="region of interest" description="Disordered" evidence="1">
    <location>
        <begin position="55"/>
        <end position="132"/>
    </location>
</feature>
<evidence type="ECO:0000313" key="3">
    <source>
        <dbReference type="Proteomes" id="UP000593571"/>
    </source>
</evidence>
<dbReference type="EMBL" id="JACASE010000003">
    <property type="protein sequence ID" value="KAF6485561.1"/>
    <property type="molecule type" value="Genomic_DNA"/>
</dbReference>
<organism evidence="2 3">
    <name type="scientific">Rousettus aegyptiacus</name>
    <name type="common">Egyptian fruit bat</name>
    <name type="synonym">Pteropus aegyptiacus</name>
    <dbReference type="NCBI Taxonomy" id="9407"/>
    <lineage>
        <taxon>Eukaryota</taxon>
        <taxon>Metazoa</taxon>
        <taxon>Chordata</taxon>
        <taxon>Craniata</taxon>
        <taxon>Vertebrata</taxon>
        <taxon>Euteleostomi</taxon>
        <taxon>Mammalia</taxon>
        <taxon>Eutheria</taxon>
        <taxon>Laurasiatheria</taxon>
        <taxon>Chiroptera</taxon>
        <taxon>Yinpterochiroptera</taxon>
        <taxon>Pteropodoidea</taxon>
        <taxon>Pteropodidae</taxon>
        <taxon>Rousettinae</taxon>
        <taxon>Rousettus</taxon>
    </lineage>
</organism>
<dbReference type="AlphaFoldDB" id="A0A7J8IMP7"/>
<protein>
    <submittedName>
        <fullName evidence="2">Uncharacterized protein</fullName>
    </submittedName>
</protein>
<name>A0A7J8IMP7_ROUAE</name>
<dbReference type="Proteomes" id="UP000593571">
    <property type="component" value="Unassembled WGS sequence"/>
</dbReference>
<reference evidence="2 3" key="1">
    <citation type="journal article" date="2020" name="Nature">
        <title>Six reference-quality genomes reveal evolution of bat adaptations.</title>
        <authorList>
            <person name="Jebb D."/>
            <person name="Huang Z."/>
            <person name="Pippel M."/>
            <person name="Hughes G.M."/>
            <person name="Lavrichenko K."/>
            <person name="Devanna P."/>
            <person name="Winkler S."/>
            <person name="Jermiin L.S."/>
            <person name="Skirmuntt E.C."/>
            <person name="Katzourakis A."/>
            <person name="Burkitt-Gray L."/>
            <person name="Ray D.A."/>
            <person name="Sullivan K.A.M."/>
            <person name="Roscito J.G."/>
            <person name="Kirilenko B.M."/>
            <person name="Davalos L.M."/>
            <person name="Corthals A.P."/>
            <person name="Power M.L."/>
            <person name="Jones G."/>
            <person name="Ransome R.D."/>
            <person name="Dechmann D.K.N."/>
            <person name="Locatelli A.G."/>
            <person name="Puechmaille S.J."/>
            <person name="Fedrigo O."/>
            <person name="Jarvis E.D."/>
            <person name="Hiller M."/>
            <person name="Vernes S.C."/>
            <person name="Myers E.W."/>
            <person name="Teeling E.C."/>
        </authorList>
    </citation>
    <scope>NUCLEOTIDE SEQUENCE [LARGE SCALE GENOMIC DNA]</scope>
    <source>
        <strain evidence="2">MRouAeg1</strain>
        <tissue evidence="2">Muscle</tissue>
    </source>
</reference>
<comment type="caution">
    <text evidence="2">The sequence shown here is derived from an EMBL/GenBank/DDBJ whole genome shotgun (WGS) entry which is preliminary data.</text>
</comment>
<sequence length="132" mass="15332">MEYLITLATKTCTHKADFFFFFNKKQMLRRKDVMTCREQKLQLLSLSPGILSETATPLIQPTSGKKRELRGSAWGREKRQQRLRNQGTRKGVKKRNGDEGARSWKFHQKLCVPGGRGREIERRRKGENEGVP</sequence>
<feature type="compositionally biased region" description="Basic and acidic residues" evidence="1">
    <location>
        <begin position="116"/>
        <end position="132"/>
    </location>
</feature>
<accession>A0A7J8IMP7</accession>
<proteinExistence type="predicted"/>
<evidence type="ECO:0000313" key="2">
    <source>
        <dbReference type="EMBL" id="KAF6485561.1"/>
    </source>
</evidence>
<keyword evidence="3" id="KW-1185">Reference proteome</keyword>
<gene>
    <name evidence="2" type="ORF">HJG63_010716</name>
</gene>
<feature type="compositionally biased region" description="Basic and acidic residues" evidence="1">
    <location>
        <begin position="65"/>
        <end position="80"/>
    </location>
</feature>
<evidence type="ECO:0000256" key="1">
    <source>
        <dbReference type="SAM" id="MobiDB-lite"/>
    </source>
</evidence>